<dbReference type="Proteomes" id="UP000316225">
    <property type="component" value="Unassembled WGS sequence"/>
</dbReference>
<evidence type="ECO:0000313" key="12">
    <source>
        <dbReference type="Proteomes" id="UP000316225"/>
    </source>
</evidence>
<dbReference type="PANTHER" id="PTHR35011">
    <property type="entry name" value="2,3-DIKETO-L-GULONATE TRAP TRANSPORTER SMALL PERMEASE PROTEIN YIAM"/>
    <property type="match status" value="1"/>
</dbReference>
<dbReference type="GO" id="GO:0022857">
    <property type="term" value="F:transmembrane transporter activity"/>
    <property type="evidence" value="ECO:0007669"/>
    <property type="project" value="UniProtKB-UniRule"/>
</dbReference>
<feature type="transmembrane region" description="Helical" evidence="9">
    <location>
        <begin position="51"/>
        <end position="69"/>
    </location>
</feature>
<keyword evidence="4 9" id="KW-0997">Cell inner membrane</keyword>
<comment type="subcellular location">
    <subcellularLocation>
        <location evidence="1 9">Cell inner membrane</location>
        <topology evidence="1 9">Multi-pass membrane protein</topology>
    </subcellularLocation>
</comment>
<reference evidence="11 12" key="1">
    <citation type="journal article" date="2015" name="Stand. Genomic Sci.">
        <title>Genomic Encyclopedia of Bacterial and Archaeal Type Strains, Phase III: the genomes of soil and plant-associated and newly described type strains.</title>
        <authorList>
            <person name="Whitman W.B."/>
            <person name="Woyke T."/>
            <person name="Klenk H.P."/>
            <person name="Zhou Y."/>
            <person name="Lilburn T.G."/>
            <person name="Beck B.J."/>
            <person name="De Vos P."/>
            <person name="Vandamme P."/>
            <person name="Eisen J.A."/>
            <person name="Garrity G."/>
            <person name="Hugenholtz P."/>
            <person name="Kyrpides N.C."/>
        </authorList>
    </citation>
    <scope>NUCLEOTIDE SEQUENCE [LARGE SCALE GENOMIC DNA]</scope>
    <source>
        <strain evidence="11 12">CGMCC 1.5364</strain>
    </source>
</reference>
<sequence>MSKALTLIGSALRGLLAAIVICALFFIVVLVFYQVVTRYVTGTATPELAEIARFLFIWLVFSGAAWLISRGELIAIDFFSAQAGRGGKRALKVFADLCTAAFLVALIAYSGKLLDVVAIKHAPATGIPYRWVYLALPFFAASGLFFVIERLVTTGLFARPDALSAKAGD</sequence>
<evidence type="ECO:0000256" key="9">
    <source>
        <dbReference type="RuleBase" id="RU369079"/>
    </source>
</evidence>
<keyword evidence="2 9" id="KW-0813">Transport</keyword>
<organism evidence="11 12">
    <name type="scientific">Paracoccus sulfuroxidans</name>
    <dbReference type="NCBI Taxonomy" id="384678"/>
    <lineage>
        <taxon>Bacteria</taxon>
        <taxon>Pseudomonadati</taxon>
        <taxon>Pseudomonadota</taxon>
        <taxon>Alphaproteobacteria</taxon>
        <taxon>Rhodobacterales</taxon>
        <taxon>Paracoccaceae</taxon>
        <taxon>Paracoccus</taxon>
    </lineage>
</organism>
<evidence type="ECO:0000256" key="1">
    <source>
        <dbReference type="ARBA" id="ARBA00004429"/>
    </source>
</evidence>
<dbReference type="EMBL" id="VLKU01000010">
    <property type="protein sequence ID" value="TWI31230.1"/>
    <property type="molecule type" value="Genomic_DNA"/>
</dbReference>
<gene>
    <name evidence="11" type="ORF">IQ24_03088</name>
</gene>
<comment type="function">
    <text evidence="9">Part of the tripartite ATP-independent periplasmic (TRAP) transport system.</text>
</comment>
<evidence type="ECO:0000256" key="2">
    <source>
        <dbReference type="ARBA" id="ARBA00022448"/>
    </source>
</evidence>
<dbReference type="InterPro" id="IPR055348">
    <property type="entry name" value="DctQ"/>
</dbReference>
<evidence type="ECO:0000256" key="4">
    <source>
        <dbReference type="ARBA" id="ARBA00022519"/>
    </source>
</evidence>
<dbReference type="GO" id="GO:0005886">
    <property type="term" value="C:plasma membrane"/>
    <property type="evidence" value="ECO:0007669"/>
    <property type="project" value="UniProtKB-SubCell"/>
</dbReference>
<evidence type="ECO:0000256" key="8">
    <source>
        <dbReference type="ARBA" id="ARBA00038436"/>
    </source>
</evidence>
<evidence type="ECO:0000256" key="3">
    <source>
        <dbReference type="ARBA" id="ARBA00022475"/>
    </source>
</evidence>
<comment type="subunit">
    <text evidence="9">The complex comprises the extracytoplasmic solute receptor protein and the two transmembrane proteins.</text>
</comment>
<evidence type="ECO:0000256" key="7">
    <source>
        <dbReference type="ARBA" id="ARBA00023136"/>
    </source>
</evidence>
<comment type="similarity">
    <text evidence="8 9">Belongs to the TRAP transporter small permease family.</text>
</comment>
<feature type="transmembrane region" description="Helical" evidence="9">
    <location>
        <begin position="131"/>
        <end position="148"/>
    </location>
</feature>
<dbReference type="Pfam" id="PF04290">
    <property type="entry name" value="DctQ"/>
    <property type="match status" value="1"/>
</dbReference>
<dbReference type="RefSeq" id="WP_158637539.1">
    <property type="nucleotide sequence ID" value="NZ_VLKU01000010.1"/>
</dbReference>
<name>A0A562NGN0_9RHOB</name>
<keyword evidence="6 9" id="KW-1133">Transmembrane helix</keyword>
<dbReference type="InterPro" id="IPR007387">
    <property type="entry name" value="TRAP_DctQ"/>
</dbReference>
<keyword evidence="12" id="KW-1185">Reference proteome</keyword>
<evidence type="ECO:0000256" key="5">
    <source>
        <dbReference type="ARBA" id="ARBA00022692"/>
    </source>
</evidence>
<evidence type="ECO:0000259" key="10">
    <source>
        <dbReference type="Pfam" id="PF04290"/>
    </source>
</evidence>
<evidence type="ECO:0000256" key="6">
    <source>
        <dbReference type="ARBA" id="ARBA00022989"/>
    </source>
</evidence>
<feature type="transmembrane region" description="Helical" evidence="9">
    <location>
        <begin position="90"/>
        <end position="111"/>
    </location>
</feature>
<dbReference type="OrthoDB" id="4964541at2"/>
<accession>A0A562NGN0</accession>
<dbReference type="GO" id="GO:0015740">
    <property type="term" value="P:C4-dicarboxylate transport"/>
    <property type="evidence" value="ECO:0007669"/>
    <property type="project" value="TreeGrafter"/>
</dbReference>
<keyword evidence="3" id="KW-1003">Cell membrane</keyword>
<proteinExistence type="inferred from homology"/>
<dbReference type="PANTHER" id="PTHR35011:SF2">
    <property type="entry name" value="2,3-DIKETO-L-GULONATE TRAP TRANSPORTER SMALL PERMEASE PROTEIN YIAM"/>
    <property type="match status" value="1"/>
</dbReference>
<dbReference type="AlphaFoldDB" id="A0A562NGN0"/>
<keyword evidence="5 9" id="KW-0812">Transmembrane</keyword>
<comment type="caution">
    <text evidence="11">The sequence shown here is derived from an EMBL/GenBank/DDBJ whole genome shotgun (WGS) entry which is preliminary data.</text>
</comment>
<feature type="transmembrane region" description="Helical" evidence="9">
    <location>
        <begin position="12"/>
        <end position="36"/>
    </location>
</feature>
<protein>
    <recommendedName>
        <fullName evidence="9">TRAP transporter small permease protein</fullName>
    </recommendedName>
</protein>
<keyword evidence="7 9" id="KW-0472">Membrane</keyword>
<feature type="domain" description="Tripartite ATP-independent periplasmic transporters DctQ component" evidence="10">
    <location>
        <begin position="27"/>
        <end position="153"/>
    </location>
</feature>
<evidence type="ECO:0000313" key="11">
    <source>
        <dbReference type="EMBL" id="TWI31230.1"/>
    </source>
</evidence>